<dbReference type="InterPro" id="IPR020945">
    <property type="entry name" value="DMSO/NO3_reduct_chaperone"/>
</dbReference>
<comment type="caution">
    <text evidence="2">The sequence shown here is derived from an EMBL/GenBank/DDBJ whole genome shotgun (WGS) entry which is preliminary data.</text>
</comment>
<organism evidence="2 3">
    <name type="scientific">Vibrio zhugei</name>
    <dbReference type="NCBI Taxonomy" id="2479546"/>
    <lineage>
        <taxon>Bacteria</taxon>
        <taxon>Pseudomonadati</taxon>
        <taxon>Pseudomonadota</taxon>
        <taxon>Gammaproteobacteria</taxon>
        <taxon>Vibrionales</taxon>
        <taxon>Vibrionaceae</taxon>
        <taxon>Vibrio</taxon>
    </lineage>
</organism>
<keyword evidence="1" id="KW-0534">Nitrate assimilation</keyword>
<reference evidence="3" key="1">
    <citation type="journal article" date="2019" name="Int. J. Syst. Evol. Microbiol.">
        <title>The Global Catalogue of Microorganisms (GCM) 10K type strain sequencing project: providing services to taxonomists for standard genome sequencing and annotation.</title>
        <authorList>
            <consortium name="The Broad Institute Genomics Platform"/>
            <consortium name="The Broad Institute Genome Sequencing Center for Infectious Disease"/>
            <person name="Wu L."/>
            <person name="Ma J."/>
        </authorList>
    </citation>
    <scope>NUCLEOTIDE SEQUENCE [LARGE SCALE GENOMIC DNA]</scope>
    <source>
        <strain evidence="3">KCTC 62784</strain>
    </source>
</reference>
<dbReference type="Gene3D" id="1.10.3480.10">
    <property type="entry name" value="TorD-like"/>
    <property type="match status" value="1"/>
</dbReference>
<dbReference type="Pfam" id="PF02613">
    <property type="entry name" value="Nitrate_red_del"/>
    <property type="match status" value="1"/>
</dbReference>
<name>A0ABV7CD95_9VIBR</name>
<dbReference type="PANTHER" id="PTHR43680:SF2">
    <property type="entry name" value="NITRATE REDUCTASE MOLYBDENUM COFACTOR ASSEMBLY CHAPERONE NARJ"/>
    <property type="match status" value="1"/>
</dbReference>
<dbReference type="RefSeq" id="WP_199287059.1">
    <property type="nucleotide sequence ID" value="NZ_AP024911.1"/>
</dbReference>
<sequence>MMLSLRIISRLLEYPSDELWQHCDELVAAISRCTELSDVQRDTLRRWIGEYRQQALFDAQAQYCGLFDRGRSLSLLLFEHVHGQSRDRGQAMIDLLNQYQQVGLELNAKELPDHLPLYLEYLAVVEPSEAVQGLDDIVPIVSLLGERLKHRHSRYADLMVLLLELASLDVNLASICDKVRQEARDDTPQALDQVWEEEQVTFIGNASCDAQTKQHQRRFADRIQPQYLDVGQLTGGQ</sequence>
<evidence type="ECO:0000313" key="2">
    <source>
        <dbReference type="EMBL" id="MFC3024499.1"/>
    </source>
</evidence>
<evidence type="ECO:0000313" key="3">
    <source>
        <dbReference type="Proteomes" id="UP001595384"/>
    </source>
</evidence>
<dbReference type="SUPFAM" id="SSF89155">
    <property type="entry name" value="TorD-like"/>
    <property type="match status" value="1"/>
</dbReference>
<dbReference type="EMBL" id="JBHRSE010000078">
    <property type="protein sequence ID" value="MFC3024499.1"/>
    <property type="molecule type" value="Genomic_DNA"/>
</dbReference>
<dbReference type="PANTHER" id="PTHR43680">
    <property type="entry name" value="NITRATE REDUCTASE MOLYBDENUM COFACTOR ASSEMBLY CHAPERONE"/>
    <property type="match status" value="1"/>
</dbReference>
<dbReference type="InterPro" id="IPR003765">
    <property type="entry name" value="NO3_reductase_chaperone_NarJ"/>
</dbReference>
<gene>
    <name evidence="2" type="primary">narJ</name>
    <name evidence="2" type="ORF">ACFODT_11760</name>
</gene>
<dbReference type="NCBIfam" id="TIGR00684">
    <property type="entry name" value="narJ"/>
    <property type="match status" value="1"/>
</dbReference>
<proteinExistence type="predicted"/>
<protein>
    <submittedName>
        <fullName evidence="2">Nitrate reductase molybdenum cofactor assembly chaperone</fullName>
    </submittedName>
</protein>
<accession>A0ABV7CD95</accession>
<evidence type="ECO:0000256" key="1">
    <source>
        <dbReference type="ARBA" id="ARBA00023063"/>
    </source>
</evidence>
<keyword evidence="3" id="KW-1185">Reference proteome</keyword>
<dbReference type="Proteomes" id="UP001595384">
    <property type="component" value="Unassembled WGS sequence"/>
</dbReference>
<dbReference type="InterPro" id="IPR036411">
    <property type="entry name" value="TorD-like_sf"/>
</dbReference>